<dbReference type="EMBL" id="JBDODL010003687">
    <property type="protein sequence ID" value="MES1922779.1"/>
    <property type="molecule type" value="Genomic_DNA"/>
</dbReference>
<gene>
    <name evidence="1" type="ORF">MHBO_004303</name>
</gene>
<organism evidence="1 2">
    <name type="scientific">Bonamia ostreae</name>
    <dbReference type="NCBI Taxonomy" id="126728"/>
    <lineage>
        <taxon>Eukaryota</taxon>
        <taxon>Sar</taxon>
        <taxon>Rhizaria</taxon>
        <taxon>Endomyxa</taxon>
        <taxon>Ascetosporea</taxon>
        <taxon>Haplosporida</taxon>
        <taxon>Bonamia</taxon>
    </lineage>
</organism>
<protein>
    <submittedName>
        <fullName evidence="1">Uncharacterized protein</fullName>
    </submittedName>
</protein>
<sequence length="129" mass="14768">MISRFTYPMPFRMFYVNGSKVSYKEGTPFLTALVVSQSSEVPPVLWIPQEQVFYRGENGLLSQHKKIKNASVQSSTQIKEVENRFKFFYAKVDTNNPLKLGLANRKFFGEIAGCRKLPSNYSLLVSTME</sequence>
<accession>A0ABV2AT66</accession>
<reference evidence="1 2" key="1">
    <citation type="journal article" date="2024" name="BMC Biol.">
        <title>Comparative genomics of Ascetosporea gives new insight into the evolutionary basis for animal parasitism in Rhizaria.</title>
        <authorList>
            <person name="Hiltunen Thoren M."/>
            <person name="Onut-Brannstrom I."/>
            <person name="Alfjorden A."/>
            <person name="Peckova H."/>
            <person name="Swords F."/>
            <person name="Hooper C."/>
            <person name="Holzer A.S."/>
            <person name="Bass D."/>
            <person name="Burki F."/>
        </authorList>
    </citation>
    <scope>NUCLEOTIDE SEQUENCE [LARGE SCALE GENOMIC DNA]</scope>
    <source>
        <strain evidence="1">20-A016</strain>
    </source>
</reference>
<keyword evidence="2" id="KW-1185">Reference proteome</keyword>
<proteinExistence type="predicted"/>
<dbReference type="Proteomes" id="UP001439008">
    <property type="component" value="Unassembled WGS sequence"/>
</dbReference>
<evidence type="ECO:0000313" key="1">
    <source>
        <dbReference type="EMBL" id="MES1922779.1"/>
    </source>
</evidence>
<comment type="caution">
    <text evidence="1">The sequence shown here is derived from an EMBL/GenBank/DDBJ whole genome shotgun (WGS) entry which is preliminary data.</text>
</comment>
<name>A0ABV2AT66_9EUKA</name>
<evidence type="ECO:0000313" key="2">
    <source>
        <dbReference type="Proteomes" id="UP001439008"/>
    </source>
</evidence>